<dbReference type="EMBL" id="MPDH01000015">
    <property type="protein sequence ID" value="PNP90519.1"/>
    <property type="molecule type" value="Genomic_DNA"/>
</dbReference>
<comment type="caution">
    <text evidence="8">The sequence shown here is derived from an EMBL/GenBank/DDBJ whole genome shotgun (WGS) entry which is preliminary data.</text>
</comment>
<evidence type="ECO:0000256" key="4">
    <source>
        <dbReference type="ARBA" id="ARBA00022842"/>
    </source>
</evidence>
<sequence length="452" mass="50776">MALRIVINAMGKEKRVAFLEDKVLVGLDIIRPTTEPKVSDIYLGTVTKINKKINAAFVNIGYKENAFIHLQDIPDSYRLHEGLKLMVQVKREGSVTKAPLLTAMIEVSCGSVVYSYGKPFLAISKKIKEVDKVRLQQLVAPLLLDNEGVILRSAAVDVSPDEIKENLVQARCEMEELMTRAKGANRKIQEAMVNIPTMLHSNPLLDEQTEIICDDATLYSSLKTQFSNVSLFREKGGIFSAYNLEVAINRLLRPTVFLKNGASIVIEKTEAMWVIDVNSGNYKSKKEVDEVAFDVNLAVIEEIGRQMKLRNMSGFILVDFIGGMSRAQLDSLQEQMQEVASLDTTTVRVEGLSENGLMQLTRRKRQKSLLEEMQCMCPTCEGSGYVSSVQTLIYQMERELRGVFASDPSYVAVTVTMDVMDAFLDEISFDGDIDWMIADEVRPFYRISQVEH</sequence>
<feature type="coiled-coil region" evidence="6">
    <location>
        <begin position="167"/>
        <end position="194"/>
    </location>
</feature>
<dbReference type="PANTHER" id="PTHR30001">
    <property type="entry name" value="RIBONUCLEASE"/>
    <property type="match status" value="1"/>
</dbReference>
<dbReference type="Pfam" id="PF10150">
    <property type="entry name" value="RNase_E_G"/>
    <property type="match status" value="1"/>
</dbReference>
<dbReference type="SUPFAM" id="SSF50249">
    <property type="entry name" value="Nucleic acid-binding proteins"/>
    <property type="match status" value="1"/>
</dbReference>
<organism evidence="8 9">
    <name type="scientific">Listeria newyorkensis</name>
    <dbReference type="NCBI Taxonomy" id="1497681"/>
    <lineage>
        <taxon>Bacteria</taxon>
        <taxon>Bacillati</taxon>
        <taxon>Bacillota</taxon>
        <taxon>Bacilli</taxon>
        <taxon>Bacillales</taxon>
        <taxon>Listeriaceae</taxon>
        <taxon>Listeria</taxon>
    </lineage>
</organism>
<keyword evidence="3" id="KW-0378">Hydrolase</keyword>
<keyword evidence="4" id="KW-0460">Magnesium</keyword>
<dbReference type="SMART" id="SM00316">
    <property type="entry name" value="S1"/>
    <property type="match status" value="1"/>
</dbReference>
<evidence type="ECO:0000313" key="8">
    <source>
        <dbReference type="EMBL" id="PNP90519.1"/>
    </source>
</evidence>
<dbReference type="InterPro" id="IPR004659">
    <property type="entry name" value="RNase_E/G"/>
</dbReference>
<protein>
    <recommendedName>
        <fullName evidence="7">S1 motif domain-containing protein</fullName>
    </recommendedName>
</protein>
<dbReference type="Proteomes" id="UP000236500">
    <property type="component" value="Unassembled WGS sequence"/>
</dbReference>
<dbReference type="InterPro" id="IPR019307">
    <property type="entry name" value="RNA-bd_AU-1/RNase_E/G"/>
</dbReference>
<feature type="domain" description="S1 motif" evidence="7">
    <location>
        <begin position="37"/>
        <end position="104"/>
    </location>
</feature>
<keyword evidence="2" id="KW-0479">Metal-binding</keyword>
<evidence type="ECO:0000256" key="1">
    <source>
        <dbReference type="ARBA" id="ARBA00001946"/>
    </source>
</evidence>
<dbReference type="InterPro" id="IPR012340">
    <property type="entry name" value="NA-bd_OB-fold"/>
</dbReference>
<dbReference type="Pfam" id="PF00575">
    <property type="entry name" value="S1"/>
    <property type="match status" value="1"/>
</dbReference>
<evidence type="ECO:0000256" key="6">
    <source>
        <dbReference type="SAM" id="Coils"/>
    </source>
</evidence>
<reference evidence="8 9" key="1">
    <citation type="submission" date="2016-11" db="EMBL/GenBank/DDBJ databases">
        <title>Whole Genome Sequence of Listeria newyorkensis.</title>
        <authorList>
            <person name="Frink S."/>
            <person name="Morales C."/>
            <person name="Kiang D."/>
        </authorList>
    </citation>
    <scope>NUCLEOTIDE SEQUENCE [LARGE SCALE GENOMIC DNA]</scope>
    <source>
        <strain evidence="8 9">F1604011-044</strain>
    </source>
</reference>
<accession>A0ABX4XKU9</accession>
<comment type="cofactor">
    <cofactor evidence="1">
        <name>Mg(2+)</name>
        <dbReference type="ChEBI" id="CHEBI:18420"/>
    </cofactor>
</comment>
<dbReference type="PANTHER" id="PTHR30001:SF0">
    <property type="entry name" value="RIBONUCLEASE G"/>
    <property type="match status" value="1"/>
</dbReference>
<evidence type="ECO:0000313" key="9">
    <source>
        <dbReference type="Proteomes" id="UP000236500"/>
    </source>
</evidence>
<evidence type="ECO:0000256" key="5">
    <source>
        <dbReference type="ARBA" id="ARBA00022884"/>
    </source>
</evidence>
<evidence type="ECO:0000256" key="3">
    <source>
        <dbReference type="ARBA" id="ARBA00022801"/>
    </source>
</evidence>
<evidence type="ECO:0000256" key="2">
    <source>
        <dbReference type="ARBA" id="ARBA00022723"/>
    </source>
</evidence>
<proteinExistence type="predicted"/>
<dbReference type="CDD" id="cd04453">
    <property type="entry name" value="S1_RNase_E"/>
    <property type="match status" value="1"/>
</dbReference>
<gene>
    <name evidence="8" type="ORF">BMT55_11960</name>
</gene>
<dbReference type="InterPro" id="IPR003029">
    <property type="entry name" value="S1_domain"/>
</dbReference>
<keyword evidence="5" id="KW-0694">RNA-binding</keyword>
<evidence type="ECO:0000259" key="7">
    <source>
        <dbReference type="SMART" id="SM00316"/>
    </source>
</evidence>
<keyword evidence="9" id="KW-1185">Reference proteome</keyword>
<keyword evidence="6" id="KW-0175">Coiled coil</keyword>
<name>A0ABX4XKU9_9LIST</name>
<dbReference type="Gene3D" id="2.40.50.140">
    <property type="entry name" value="Nucleic acid-binding proteins"/>
    <property type="match status" value="1"/>
</dbReference>